<feature type="transmembrane region" description="Helical" evidence="2">
    <location>
        <begin position="113"/>
        <end position="136"/>
    </location>
</feature>
<feature type="region of interest" description="Disordered" evidence="1">
    <location>
        <begin position="1"/>
        <end position="33"/>
    </location>
</feature>
<keyword evidence="2" id="KW-1133">Transmembrane helix</keyword>
<sequence>MANESETPLDTVGLDGQERDELRRLAYGRPGSPADAARAAQAFERLNELDAAELAERTVRAEQAARANAAAARNLATSVSTVATSHSAASGVDVPVDDQDDADGLPARPTRRWALPVLAAGLVVVGAVVGLLAGGANAQTPLAAPSATPTAEPETLTARQFQIELNGEGLPTAAVGGDLRAAERWLATTPEAADLLTSNMGRLDLGSTRLVQRNLGPSPWNLYVGKGTNGDLCLVVTDPDQTPQFSSCTSQYDFGWVGLTLNVNDKSVSWDGSQIVTTLRHG</sequence>
<reference evidence="3 4" key="1">
    <citation type="submission" date="2020-07" db="EMBL/GenBank/DDBJ databases">
        <title>Sequencing the genomes of 1000 actinobacteria strains.</title>
        <authorList>
            <person name="Klenk H.-P."/>
        </authorList>
    </citation>
    <scope>NUCLEOTIDE SEQUENCE [LARGE SCALE GENOMIC DNA]</scope>
    <source>
        <strain evidence="3 4">LI1</strain>
    </source>
</reference>
<organism evidence="3 4">
    <name type="scientific">Glaciibacter psychrotolerans</name>
    <dbReference type="NCBI Taxonomy" id="670054"/>
    <lineage>
        <taxon>Bacteria</taxon>
        <taxon>Bacillati</taxon>
        <taxon>Actinomycetota</taxon>
        <taxon>Actinomycetes</taxon>
        <taxon>Micrococcales</taxon>
        <taxon>Microbacteriaceae</taxon>
        <taxon>Glaciibacter</taxon>
    </lineage>
</organism>
<keyword evidence="2" id="KW-0472">Membrane</keyword>
<evidence type="ECO:0000313" key="4">
    <source>
        <dbReference type="Proteomes" id="UP000537260"/>
    </source>
</evidence>
<dbReference type="Proteomes" id="UP000537260">
    <property type="component" value="Unassembled WGS sequence"/>
</dbReference>
<proteinExistence type="predicted"/>
<gene>
    <name evidence="3" type="ORF">HNR05_001883</name>
</gene>
<dbReference type="AlphaFoldDB" id="A0A7Z0J622"/>
<keyword evidence="2" id="KW-0812">Transmembrane</keyword>
<dbReference type="EMBL" id="JACCFM010000001">
    <property type="protein sequence ID" value="NYJ20092.1"/>
    <property type="molecule type" value="Genomic_DNA"/>
</dbReference>
<comment type="caution">
    <text evidence="3">The sequence shown here is derived from an EMBL/GenBank/DDBJ whole genome shotgun (WGS) entry which is preliminary data.</text>
</comment>
<dbReference type="RefSeq" id="WP_179578753.1">
    <property type="nucleotide sequence ID" value="NZ_JACCFM010000001.1"/>
</dbReference>
<keyword evidence="4" id="KW-1185">Reference proteome</keyword>
<evidence type="ECO:0000256" key="2">
    <source>
        <dbReference type="SAM" id="Phobius"/>
    </source>
</evidence>
<feature type="region of interest" description="Disordered" evidence="1">
    <location>
        <begin position="86"/>
        <end position="107"/>
    </location>
</feature>
<name>A0A7Z0J622_9MICO</name>
<accession>A0A7Z0J622</accession>
<evidence type="ECO:0000256" key="1">
    <source>
        <dbReference type="SAM" id="MobiDB-lite"/>
    </source>
</evidence>
<protein>
    <submittedName>
        <fullName evidence="3">Uncharacterized protein</fullName>
    </submittedName>
</protein>
<evidence type="ECO:0000313" key="3">
    <source>
        <dbReference type="EMBL" id="NYJ20092.1"/>
    </source>
</evidence>